<dbReference type="EMBL" id="CP017708">
    <property type="protein sequence ID" value="AOY79010.1"/>
    <property type="molecule type" value="Genomic_DNA"/>
</dbReference>
<proteinExistence type="predicted"/>
<accession>A0A1D9FV21</accession>
<evidence type="ECO:0000313" key="2">
    <source>
        <dbReference type="Proteomes" id="UP000176944"/>
    </source>
</evidence>
<protein>
    <submittedName>
        <fullName evidence="1">Uncharacterized protein</fullName>
    </submittedName>
</protein>
<sequence length="61" mass="6996">MKEKIEILDLETRPSPETDLQELSEEKINNIRGTGVTFGGRFLYWHGNIKCRNCSNGQGDR</sequence>
<evidence type="ECO:0000313" key="1">
    <source>
        <dbReference type="EMBL" id="AOY79010.1"/>
    </source>
</evidence>
<reference evidence="2" key="1">
    <citation type="submission" date="2016-10" db="EMBL/GenBank/DDBJ databases">
        <title>Comparative genomics uncovers the prolific and rare metabolic potential of the cyanobacterial genus Moorea.</title>
        <authorList>
            <person name="Leao T."/>
            <person name="Castelao G."/>
            <person name="Korobeynikov A."/>
            <person name="Monroe E.A."/>
            <person name="Podell S."/>
            <person name="Glukhov E."/>
            <person name="Allen E."/>
            <person name="Gerwick W.H."/>
            <person name="Gerwick L."/>
        </authorList>
    </citation>
    <scope>NUCLEOTIDE SEQUENCE [LARGE SCALE GENOMIC DNA]</scope>
    <source>
        <strain evidence="2">JHB</strain>
    </source>
</reference>
<name>A0A1D9FV21_MOOP1</name>
<dbReference type="Proteomes" id="UP000176944">
    <property type="component" value="Chromosome"/>
</dbReference>
<dbReference type="AlphaFoldDB" id="A0A1D9FV21"/>
<gene>
    <name evidence="1" type="ORF">BJP36_02905</name>
</gene>
<organism evidence="1 2">
    <name type="scientific">Moorena producens (strain JHB)</name>
    <dbReference type="NCBI Taxonomy" id="1454205"/>
    <lineage>
        <taxon>Bacteria</taxon>
        <taxon>Bacillati</taxon>
        <taxon>Cyanobacteriota</taxon>
        <taxon>Cyanophyceae</taxon>
        <taxon>Coleofasciculales</taxon>
        <taxon>Coleofasciculaceae</taxon>
        <taxon>Moorena</taxon>
    </lineage>
</organism>